<accession>A0ABU8RV25</accession>
<keyword evidence="4" id="KW-0808">Transferase</keyword>
<feature type="domain" description="Signal transduction histidine kinase dimerisation/phosphoacceptor" evidence="3">
    <location>
        <begin position="35"/>
        <end position="101"/>
    </location>
</feature>
<sequence>MVNGESLSPNQILCGVLGMGVADYKVAVQGAEQQGFATEFHQMSQDLRNPLNSISGFAELLLLDDGLSPASAEYVRAILSGSQALTDAVLTYLDREEAREPTLAIAAAHSPFAETKAASRRAMFKRARHGSAPHKLRSVER</sequence>
<name>A0ABU8RV25_9SPHN</name>
<dbReference type="InterPro" id="IPR003661">
    <property type="entry name" value="HisK_dim/P_dom"/>
</dbReference>
<keyword evidence="4" id="KW-0418">Kinase</keyword>
<organism evidence="4 5">
    <name type="scientific">Novosphingobium anseongense</name>
    <dbReference type="NCBI Taxonomy" id="3133436"/>
    <lineage>
        <taxon>Bacteria</taxon>
        <taxon>Pseudomonadati</taxon>
        <taxon>Pseudomonadota</taxon>
        <taxon>Alphaproteobacteria</taxon>
        <taxon>Sphingomonadales</taxon>
        <taxon>Sphingomonadaceae</taxon>
        <taxon>Novosphingobium</taxon>
    </lineage>
</organism>
<evidence type="ECO:0000313" key="5">
    <source>
        <dbReference type="Proteomes" id="UP001361239"/>
    </source>
</evidence>
<dbReference type="Pfam" id="PF00512">
    <property type="entry name" value="HisKA"/>
    <property type="match status" value="1"/>
</dbReference>
<dbReference type="GO" id="GO:0016301">
    <property type="term" value="F:kinase activity"/>
    <property type="evidence" value="ECO:0007669"/>
    <property type="project" value="UniProtKB-KW"/>
</dbReference>
<dbReference type="Proteomes" id="UP001361239">
    <property type="component" value="Unassembled WGS sequence"/>
</dbReference>
<dbReference type="EMBL" id="JBBHJZ010000002">
    <property type="protein sequence ID" value="MEJ5976818.1"/>
    <property type="molecule type" value="Genomic_DNA"/>
</dbReference>
<evidence type="ECO:0000256" key="1">
    <source>
        <dbReference type="ARBA" id="ARBA00000085"/>
    </source>
</evidence>
<evidence type="ECO:0000256" key="2">
    <source>
        <dbReference type="ARBA" id="ARBA00012438"/>
    </source>
</evidence>
<comment type="caution">
    <text evidence="4">The sequence shown here is derived from an EMBL/GenBank/DDBJ whole genome shotgun (WGS) entry which is preliminary data.</text>
</comment>
<evidence type="ECO:0000313" key="4">
    <source>
        <dbReference type="EMBL" id="MEJ5976818.1"/>
    </source>
</evidence>
<dbReference type="SMART" id="SM00388">
    <property type="entry name" value="HisKA"/>
    <property type="match status" value="1"/>
</dbReference>
<reference evidence="4 5" key="1">
    <citation type="submission" date="2024-03" db="EMBL/GenBank/DDBJ databases">
        <authorList>
            <person name="Jo J.-H."/>
        </authorList>
    </citation>
    <scope>NUCLEOTIDE SEQUENCE [LARGE SCALE GENOMIC DNA]</scope>
    <source>
        <strain evidence="4 5">PS1R-30</strain>
    </source>
</reference>
<comment type="catalytic activity">
    <reaction evidence="1">
        <text>ATP + protein L-histidine = ADP + protein N-phospho-L-histidine.</text>
        <dbReference type="EC" id="2.7.13.3"/>
    </reaction>
</comment>
<dbReference type="SUPFAM" id="SSF47384">
    <property type="entry name" value="Homodimeric domain of signal transducing histidine kinase"/>
    <property type="match status" value="1"/>
</dbReference>
<dbReference type="CDD" id="cd00082">
    <property type="entry name" value="HisKA"/>
    <property type="match status" value="1"/>
</dbReference>
<protein>
    <recommendedName>
        <fullName evidence="2">histidine kinase</fullName>
        <ecNumber evidence="2">2.7.13.3</ecNumber>
    </recommendedName>
</protein>
<dbReference type="Gene3D" id="1.10.287.130">
    <property type="match status" value="1"/>
</dbReference>
<dbReference type="RefSeq" id="WP_339586780.1">
    <property type="nucleotide sequence ID" value="NZ_JBBHJZ010000002.1"/>
</dbReference>
<evidence type="ECO:0000259" key="3">
    <source>
        <dbReference type="SMART" id="SM00388"/>
    </source>
</evidence>
<keyword evidence="5" id="KW-1185">Reference proteome</keyword>
<gene>
    <name evidence="4" type="ORF">WG901_09250</name>
</gene>
<proteinExistence type="predicted"/>
<dbReference type="InterPro" id="IPR036097">
    <property type="entry name" value="HisK_dim/P_sf"/>
</dbReference>
<dbReference type="EC" id="2.7.13.3" evidence="2"/>